<dbReference type="EMBL" id="AGWN01000002">
    <property type="protein sequence ID" value="EPD29500.1"/>
    <property type="molecule type" value="Genomic_DNA"/>
</dbReference>
<feature type="transmembrane region" description="Helical" evidence="1">
    <location>
        <begin position="7"/>
        <end position="28"/>
    </location>
</feature>
<keyword evidence="1" id="KW-1133">Transmembrane helix</keyword>
<accession>A0A9W5RCZ9</accession>
<proteinExistence type="predicted"/>
<dbReference type="OrthoDB" id="9857342at2"/>
<evidence type="ECO:0008006" key="4">
    <source>
        <dbReference type="Google" id="ProtNLM"/>
    </source>
</evidence>
<feature type="transmembrane region" description="Helical" evidence="1">
    <location>
        <begin position="34"/>
        <end position="52"/>
    </location>
</feature>
<evidence type="ECO:0000313" key="3">
    <source>
        <dbReference type="Proteomes" id="UP000014387"/>
    </source>
</evidence>
<dbReference type="RefSeq" id="WP_016444806.1">
    <property type="nucleotide sequence ID" value="NZ_KE150267.1"/>
</dbReference>
<protein>
    <recommendedName>
        <fullName evidence="4">DUF3017 domain-containing protein</fullName>
    </recommendedName>
</protein>
<reference evidence="2 3" key="1">
    <citation type="submission" date="2013-05" db="EMBL/GenBank/DDBJ databases">
        <title>The Genome Sequence of Actinomyces europaeus ACS-120-V-COL10B.</title>
        <authorList>
            <consortium name="The Broad Institute Genomics Platform"/>
            <person name="Earl A."/>
            <person name="Ward D."/>
            <person name="Feldgarden M."/>
            <person name="Gevers D."/>
            <person name="Saerens B."/>
            <person name="Vaneechoutte M."/>
            <person name="Walker B."/>
            <person name="Young S."/>
            <person name="Zeng Q."/>
            <person name="Gargeya S."/>
            <person name="Fitzgerald M."/>
            <person name="Haas B."/>
            <person name="Abouelleil A."/>
            <person name="Allen A.W."/>
            <person name="Alvarado L."/>
            <person name="Arachchi H.M."/>
            <person name="Berlin A.M."/>
            <person name="Chapman S.B."/>
            <person name="Gainer-Dewar J."/>
            <person name="Goldberg J."/>
            <person name="Griggs A."/>
            <person name="Gujja S."/>
            <person name="Hansen M."/>
            <person name="Howarth C."/>
            <person name="Imamovic A."/>
            <person name="Ireland A."/>
            <person name="Larimer J."/>
            <person name="McCowan C."/>
            <person name="Murphy C."/>
            <person name="Pearson M."/>
            <person name="Poon T.W."/>
            <person name="Priest M."/>
            <person name="Roberts A."/>
            <person name="Saif S."/>
            <person name="Shea T."/>
            <person name="Sisk P."/>
            <person name="Sykes S."/>
            <person name="Wortman J."/>
            <person name="Nusbaum C."/>
            <person name="Birren B."/>
        </authorList>
    </citation>
    <scope>NUCLEOTIDE SEQUENCE [LARGE SCALE GENOMIC DNA]</scope>
    <source>
        <strain evidence="2 3">ACS-120-V-Col10b</strain>
    </source>
</reference>
<name>A0A9W5RCZ9_9ACTO</name>
<evidence type="ECO:0000256" key="1">
    <source>
        <dbReference type="SAM" id="Phobius"/>
    </source>
</evidence>
<evidence type="ECO:0000313" key="2">
    <source>
        <dbReference type="EMBL" id="EPD29500.1"/>
    </source>
</evidence>
<gene>
    <name evidence="2" type="ORF">HMPREF9238_01480</name>
</gene>
<keyword evidence="1" id="KW-0472">Membrane</keyword>
<sequence>MSSKKAVIAAGIILVAACIAGLTAMALWVSVRVALWGVVAFFVALLVIRILARDYTWLRARSTLFDALFLSAVIAGLALTISAATTPSPV</sequence>
<dbReference type="Proteomes" id="UP000014387">
    <property type="component" value="Unassembled WGS sequence"/>
</dbReference>
<dbReference type="AlphaFoldDB" id="A0A9W5RCZ9"/>
<keyword evidence="1" id="KW-0812">Transmembrane</keyword>
<dbReference type="PROSITE" id="PS51257">
    <property type="entry name" value="PROKAR_LIPOPROTEIN"/>
    <property type="match status" value="1"/>
</dbReference>
<organism evidence="2 3">
    <name type="scientific">Gleimia europaea ACS-120-V-Col10b</name>
    <dbReference type="NCBI Taxonomy" id="883069"/>
    <lineage>
        <taxon>Bacteria</taxon>
        <taxon>Bacillati</taxon>
        <taxon>Actinomycetota</taxon>
        <taxon>Actinomycetes</taxon>
        <taxon>Actinomycetales</taxon>
        <taxon>Actinomycetaceae</taxon>
        <taxon>Gleimia</taxon>
    </lineage>
</organism>
<comment type="caution">
    <text evidence="2">The sequence shown here is derived from an EMBL/GenBank/DDBJ whole genome shotgun (WGS) entry which is preliminary data.</text>
</comment>
<keyword evidence="3" id="KW-1185">Reference proteome</keyword>
<feature type="transmembrane region" description="Helical" evidence="1">
    <location>
        <begin position="64"/>
        <end position="84"/>
    </location>
</feature>